<gene>
    <name evidence="12" type="ORF">NKR19_g1682</name>
</gene>
<evidence type="ECO:0000256" key="5">
    <source>
        <dbReference type="ARBA" id="ARBA00019973"/>
    </source>
</evidence>
<comment type="catalytic activity">
    <reaction evidence="9">
        <text>L-seryl-[protein] + ATP = O-phospho-L-seryl-[protein] + ADP + H(+)</text>
        <dbReference type="Rhea" id="RHEA:17989"/>
        <dbReference type="Rhea" id="RHEA-COMP:9863"/>
        <dbReference type="Rhea" id="RHEA-COMP:11604"/>
        <dbReference type="ChEBI" id="CHEBI:15378"/>
        <dbReference type="ChEBI" id="CHEBI:29999"/>
        <dbReference type="ChEBI" id="CHEBI:30616"/>
        <dbReference type="ChEBI" id="CHEBI:83421"/>
        <dbReference type="ChEBI" id="CHEBI:456216"/>
        <dbReference type="EC" id="2.7.11.1"/>
    </reaction>
</comment>
<evidence type="ECO:0000256" key="3">
    <source>
        <dbReference type="ARBA" id="ARBA00012513"/>
    </source>
</evidence>
<evidence type="ECO:0000256" key="7">
    <source>
        <dbReference type="ARBA" id="ARBA00033194"/>
    </source>
</evidence>
<dbReference type="Proteomes" id="UP001174691">
    <property type="component" value="Unassembled WGS sequence"/>
</dbReference>
<evidence type="ECO:0000313" key="13">
    <source>
        <dbReference type="Proteomes" id="UP001174691"/>
    </source>
</evidence>
<dbReference type="SMART" id="SM00220">
    <property type="entry name" value="S_TKc"/>
    <property type="match status" value="1"/>
</dbReference>
<feature type="region of interest" description="Disordered" evidence="10">
    <location>
        <begin position="411"/>
        <end position="506"/>
    </location>
</feature>
<comment type="catalytic activity">
    <reaction evidence="8">
        <text>L-threonyl-[protein] + ATP = O-phospho-L-threonyl-[protein] + ADP + H(+)</text>
        <dbReference type="Rhea" id="RHEA:46608"/>
        <dbReference type="Rhea" id="RHEA-COMP:11060"/>
        <dbReference type="Rhea" id="RHEA-COMP:11605"/>
        <dbReference type="ChEBI" id="CHEBI:15378"/>
        <dbReference type="ChEBI" id="CHEBI:30013"/>
        <dbReference type="ChEBI" id="CHEBI:30616"/>
        <dbReference type="ChEBI" id="CHEBI:61977"/>
        <dbReference type="ChEBI" id="CHEBI:456216"/>
        <dbReference type="EC" id="2.7.11.1"/>
    </reaction>
</comment>
<comment type="caution">
    <text evidence="12">The sequence shown here is derived from an EMBL/GenBank/DDBJ whole genome shotgun (WGS) entry which is preliminary data.</text>
</comment>
<evidence type="ECO:0000259" key="11">
    <source>
        <dbReference type="PROSITE" id="PS50011"/>
    </source>
</evidence>
<dbReference type="InterPro" id="IPR011009">
    <property type="entry name" value="Kinase-like_dom_sf"/>
</dbReference>
<feature type="compositionally biased region" description="Polar residues" evidence="10">
    <location>
        <begin position="430"/>
        <end position="448"/>
    </location>
</feature>
<organism evidence="12 13">
    <name type="scientific">Coniochaeta hoffmannii</name>
    <dbReference type="NCBI Taxonomy" id="91930"/>
    <lineage>
        <taxon>Eukaryota</taxon>
        <taxon>Fungi</taxon>
        <taxon>Dikarya</taxon>
        <taxon>Ascomycota</taxon>
        <taxon>Pezizomycotina</taxon>
        <taxon>Sordariomycetes</taxon>
        <taxon>Sordariomycetidae</taxon>
        <taxon>Coniochaetales</taxon>
        <taxon>Coniochaetaceae</taxon>
        <taxon>Coniochaeta</taxon>
    </lineage>
</organism>
<dbReference type="GO" id="GO:0004674">
    <property type="term" value="F:protein serine/threonine kinase activity"/>
    <property type="evidence" value="ECO:0007669"/>
    <property type="project" value="UniProtKB-EC"/>
</dbReference>
<dbReference type="AlphaFoldDB" id="A0AA38SBY4"/>
<protein>
    <recommendedName>
        <fullName evidence="5">EKC/KEOPS complex subunit BUD32</fullName>
        <ecNumber evidence="3">2.7.11.1</ecNumber>
    </recommendedName>
    <alternativeName>
        <fullName evidence="6 7">Atypical Serine/threonine protein kinase BUD32</fullName>
    </alternativeName>
    <alternativeName>
        <fullName evidence="4">EKC/KEOPS complex subunit bud32</fullName>
    </alternativeName>
</protein>
<reference evidence="12" key="1">
    <citation type="submission" date="2022-07" db="EMBL/GenBank/DDBJ databases">
        <title>Fungi with potential for degradation of polypropylene.</title>
        <authorList>
            <person name="Gostincar C."/>
        </authorList>
    </citation>
    <scope>NUCLEOTIDE SEQUENCE</scope>
    <source>
        <strain evidence="12">EXF-13287</strain>
    </source>
</reference>
<evidence type="ECO:0000256" key="4">
    <source>
        <dbReference type="ARBA" id="ARBA00013948"/>
    </source>
</evidence>
<dbReference type="EMBL" id="JANBVN010000016">
    <property type="protein sequence ID" value="KAJ9161980.1"/>
    <property type="molecule type" value="Genomic_DNA"/>
</dbReference>
<dbReference type="PROSITE" id="PS00109">
    <property type="entry name" value="PROTEIN_KINASE_TYR"/>
    <property type="match status" value="1"/>
</dbReference>
<accession>A0AA38SBY4</accession>
<evidence type="ECO:0000256" key="8">
    <source>
        <dbReference type="ARBA" id="ARBA00047899"/>
    </source>
</evidence>
<dbReference type="SUPFAM" id="SSF56112">
    <property type="entry name" value="Protein kinase-like (PK-like)"/>
    <property type="match status" value="1"/>
</dbReference>
<evidence type="ECO:0000256" key="6">
    <source>
        <dbReference type="ARBA" id="ARBA00030980"/>
    </source>
</evidence>
<comment type="subunit">
    <text evidence="2">Component of the EKC/KEOPS complex composed of at least BUD32, CGI121, GON7, KAE1 and PCC1; the whole complex dimerizes.</text>
</comment>
<dbReference type="Gene3D" id="1.10.510.10">
    <property type="entry name" value="Transferase(Phosphotransferase) domain 1"/>
    <property type="match status" value="1"/>
</dbReference>
<evidence type="ECO:0000256" key="1">
    <source>
        <dbReference type="ARBA" id="ARBA00003747"/>
    </source>
</evidence>
<evidence type="ECO:0000256" key="10">
    <source>
        <dbReference type="SAM" id="MobiDB-lite"/>
    </source>
</evidence>
<dbReference type="EC" id="2.7.11.1" evidence="3"/>
<feature type="domain" description="Protein kinase" evidence="11">
    <location>
        <begin position="5"/>
        <end position="273"/>
    </location>
</feature>
<evidence type="ECO:0000256" key="9">
    <source>
        <dbReference type="ARBA" id="ARBA00048679"/>
    </source>
</evidence>
<feature type="compositionally biased region" description="Basic residues" evidence="10">
    <location>
        <begin position="480"/>
        <end position="491"/>
    </location>
</feature>
<feature type="compositionally biased region" description="Basic and acidic residues" evidence="10">
    <location>
        <begin position="418"/>
        <end position="428"/>
    </location>
</feature>
<comment type="function">
    <text evidence="1">Component of the EKC/KEOPS complex that is required for the formation of a threonylcarbamoyl group on adenosine at position 37 (t(6)A37) in tRNAs that read codons beginning with adenine. The complex is probably involved in the transfer of the threonylcarbamoyl moiety of threonylcarbamoyl-AMP (TC-AMP) to the N6 group of A37. BUD32 has ATPase activity in the context of the EKC/KEOPS complex and likely plays a supporting role to the catalytic subunit KAE1. The EKC/KEOPS complex also promotes both telomere uncapping and telomere elongation. The complex is required for efficient recruitment of transcriptional coactivators.</text>
</comment>
<name>A0AA38SBY4_9PEZI</name>
<keyword evidence="13" id="KW-1185">Reference proteome</keyword>
<evidence type="ECO:0000313" key="12">
    <source>
        <dbReference type="EMBL" id="KAJ9161980.1"/>
    </source>
</evidence>
<dbReference type="InterPro" id="IPR000719">
    <property type="entry name" value="Prot_kinase_dom"/>
</dbReference>
<proteinExistence type="predicted"/>
<evidence type="ECO:0000256" key="2">
    <source>
        <dbReference type="ARBA" id="ARBA00011534"/>
    </source>
</evidence>
<dbReference type="InterPro" id="IPR008266">
    <property type="entry name" value="Tyr_kinase_AS"/>
</dbReference>
<dbReference type="GO" id="GO:0005524">
    <property type="term" value="F:ATP binding"/>
    <property type="evidence" value="ECO:0007669"/>
    <property type="project" value="InterPro"/>
</dbReference>
<dbReference type="PROSITE" id="PS50011">
    <property type="entry name" value="PROTEIN_KINASE_DOM"/>
    <property type="match status" value="1"/>
</dbReference>
<sequence length="506" mass="56834">MLARHELIEVTRLIAFADVVTPVSSSSVEQERLVFKYYQHVFDIRANWNAIHIGAKLSTHPHICPVRHVIVDEIDRSRVVGFTAPFFPGGDIYETRASRPFKLKWAKQLFQTLDDLHLKYGVYHGDVSSHNMVIDPATDILVLIDFGCSGKIGTPFLHWHHRAALSPEVPHNPLYDIREHQPVWAIAHDMQSALITVWGLITGAKGNILVSSEVRGRIIVDNSTIREGGWARHPDVKLDSPVEDYYKVTMDWLRERNTGVRITEHHQASEPLNYPDYMPPPQVDIDAHMRKEAKEQAAKEAREAKRHAKEQVELCNMASQQGGKLASNPVPLEDMRFHIYVDSVWEAIWLRDVQGDRGATSGRDFLRVDAIEAGCPFLNWERPSTAQLDHSRRLLASGKYEDECTSANIMTNKRKRKDRVEVESRDEGDNNSGNADSDETASGGNTDVTTKRITRSAKKQANTATPPAPKPTRKVAAPKPTRKAAVPKRAGKATASKLARKAESQD</sequence>